<dbReference type="Proteomes" id="UP000601768">
    <property type="component" value="Unassembled WGS sequence"/>
</dbReference>
<dbReference type="InterPro" id="IPR032307">
    <property type="entry name" value="PepSY_TM-like_2"/>
</dbReference>
<evidence type="ECO:0000256" key="1">
    <source>
        <dbReference type="SAM" id="Phobius"/>
    </source>
</evidence>
<dbReference type="PANTHER" id="PTHR40115">
    <property type="entry name" value="INNER MEMBRANE PROTEIN WITH PEPSY TM HELIX"/>
    <property type="match status" value="1"/>
</dbReference>
<accession>A0A8J6IS92</accession>
<dbReference type="Pfam" id="PF16357">
    <property type="entry name" value="PepSY_TM_like_2"/>
    <property type="match status" value="1"/>
</dbReference>
<gene>
    <name evidence="2" type="ORF">H8B19_02715</name>
</gene>
<name>A0A8J6IS92_9ALTE</name>
<organism evidence="2 3">
    <name type="scientific">Neptunicella marina</name>
    <dbReference type="NCBI Taxonomy" id="2125989"/>
    <lineage>
        <taxon>Bacteria</taxon>
        <taxon>Pseudomonadati</taxon>
        <taxon>Pseudomonadota</taxon>
        <taxon>Gammaproteobacteria</taxon>
        <taxon>Alteromonadales</taxon>
        <taxon>Alteromonadaceae</taxon>
        <taxon>Neptunicella</taxon>
    </lineage>
</organism>
<reference evidence="2" key="1">
    <citation type="journal article" date="2018" name="Int. J. Syst. Evol. Microbiol.">
        <title>Neptunicella marina gen. nov., sp. nov., isolated from surface seawater.</title>
        <authorList>
            <person name="Liu X."/>
            <person name="Lai Q."/>
            <person name="Du Y."/>
            <person name="Zhang X."/>
            <person name="Liu Z."/>
            <person name="Sun F."/>
            <person name="Shao Z."/>
        </authorList>
    </citation>
    <scope>NUCLEOTIDE SEQUENCE</scope>
    <source>
        <strain evidence="2">S27-2</strain>
    </source>
</reference>
<sequence length="196" mass="22064">MSFGSIRQWHWISSAICLAAMLMFSVTGITLNHAADIPADVKINTLEFAMPEQLLDELQNLQQGPLPTVIVKWLAEEKSLYIKAANKVEWNEDELYLSLPEPGGDAWMSIDRYSGDVVYERTTRGVVAYLNDLHKGRNTGKSWMWFIDIFAIACVVFCLTGFVLLYRYAGARPTTWPMVGLGVLLPVIVVILFVHP</sequence>
<dbReference type="EMBL" id="JACNEP010000002">
    <property type="protein sequence ID" value="MBC3764772.1"/>
    <property type="molecule type" value="Genomic_DNA"/>
</dbReference>
<dbReference type="AlphaFoldDB" id="A0A8J6IS92"/>
<evidence type="ECO:0000313" key="2">
    <source>
        <dbReference type="EMBL" id="MBC3764772.1"/>
    </source>
</evidence>
<feature type="transmembrane region" description="Helical" evidence="1">
    <location>
        <begin position="143"/>
        <end position="166"/>
    </location>
</feature>
<keyword evidence="1" id="KW-0812">Transmembrane</keyword>
<keyword evidence="3" id="KW-1185">Reference proteome</keyword>
<protein>
    <submittedName>
        <fullName evidence="2">PepSY-associated TM helix domain-containing protein</fullName>
    </submittedName>
</protein>
<feature type="transmembrane region" description="Helical" evidence="1">
    <location>
        <begin position="178"/>
        <end position="195"/>
    </location>
</feature>
<proteinExistence type="predicted"/>
<keyword evidence="1" id="KW-0472">Membrane</keyword>
<comment type="caution">
    <text evidence="2">The sequence shown here is derived from an EMBL/GenBank/DDBJ whole genome shotgun (WGS) entry which is preliminary data.</text>
</comment>
<dbReference type="PANTHER" id="PTHR40115:SF1">
    <property type="entry name" value="INNER MEMBRANE PROTEIN WITH PEPSY TM HELIX"/>
    <property type="match status" value="1"/>
</dbReference>
<reference evidence="2" key="2">
    <citation type="submission" date="2020-08" db="EMBL/GenBank/DDBJ databases">
        <authorList>
            <person name="Lai Q."/>
        </authorList>
    </citation>
    <scope>NUCLEOTIDE SEQUENCE</scope>
    <source>
        <strain evidence="2">S27-2</strain>
    </source>
</reference>
<evidence type="ECO:0000313" key="3">
    <source>
        <dbReference type="Proteomes" id="UP000601768"/>
    </source>
</evidence>
<keyword evidence="1" id="KW-1133">Transmembrane helix</keyword>